<dbReference type="OrthoDB" id="5512194at2"/>
<dbReference type="AlphaFoldDB" id="A0A0D2JYL0"/>
<organism evidence="1 2">
    <name type="scientific">Dethiosulfatarculus sandiegensis</name>
    <dbReference type="NCBI Taxonomy" id="1429043"/>
    <lineage>
        <taxon>Bacteria</taxon>
        <taxon>Pseudomonadati</taxon>
        <taxon>Thermodesulfobacteriota</taxon>
        <taxon>Desulfarculia</taxon>
        <taxon>Desulfarculales</taxon>
        <taxon>Desulfarculaceae</taxon>
        <taxon>Dethiosulfatarculus</taxon>
    </lineage>
</organism>
<proteinExistence type="predicted"/>
<dbReference type="EMBL" id="AZAC01000010">
    <property type="protein sequence ID" value="KIX14625.1"/>
    <property type="molecule type" value="Genomic_DNA"/>
</dbReference>
<sequence>MTQDAVKHDLLTLDLESALRLAQASRIVGSLETLEQVWPFWAGFSKGPLAAMLATTEAELLGFKVDLAEALFLGPENTPSRPNQGMRLAIGITSYVRELAALPTDRQITPSRVSEVLYGLSAPHLARTRPLIDEQEASDHLSGAPVWTLAPKWLKSGLPALWVAGLALASWERDGPEHKHRSVGGRLLLSCLGPRLGLPGQSFTLLGVCLDEVAFTDHGGMETLLKEVREEGAWRRFVEAFLAAAELSADWVKKTVLSVQQLNLDHQDLIDTWIRAPRHPKRLLDLLVVKPVIDIPQVANDLDVTQRTAGLLVSKLEELNLLVETTNQKRGRRYAYAPLLELLQPGWTENFLRTKKESE</sequence>
<gene>
    <name evidence="1" type="ORF">X474_07675</name>
</gene>
<accession>A0A0D2JYL0</accession>
<evidence type="ECO:0000313" key="2">
    <source>
        <dbReference type="Proteomes" id="UP000032233"/>
    </source>
</evidence>
<dbReference type="RefSeq" id="WP_044347723.1">
    <property type="nucleotide sequence ID" value="NZ_AZAC01000010.1"/>
</dbReference>
<dbReference type="InParanoid" id="A0A0D2JYL0"/>
<keyword evidence="2" id="KW-1185">Reference proteome</keyword>
<dbReference type="Proteomes" id="UP000032233">
    <property type="component" value="Unassembled WGS sequence"/>
</dbReference>
<comment type="caution">
    <text evidence="1">The sequence shown here is derived from an EMBL/GenBank/DDBJ whole genome shotgun (WGS) entry which is preliminary data.</text>
</comment>
<evidence type="ECO:0000313" key="1">
    <source>
        <dbReference type="EMBL" id="KIX14625.1"/>
    </source>
</evidence>
<name>A0A0D2JYL0_9BACT</name>
<protein>
    <submittedName>
        <fullName evidence="1">Uncharacterized protein</fullName>
    </submittedName>
</protein>
<reference evidence="1 2" key="1">
    <citation type="submission" date="2013-11" db="EMBL/GenBank/DDBJ databases">
        <title>Metagenomic analysis of a methanogenic consortium involved in long chain n-alkane degradation.</title>
        <authorList>
            <person name="Davidova I.A."/>
            <person name="Callaghan A.V."/>
            <person name="Wawrik B."/>
            <person name="Pruitt S."/>
            <person name="Marks C."/>
            <person name="Duncan K.E."/>
            <person name="Suflita J.M."/>
        </authorList>
    </citation>
    <scope>NUCLEOTIDE SEQUENCE [LARGE SCALE GENOMIC DNA]</scope>
    <source>
        <strain evidence="1 2">SPR</strain>
    </source>
</reference>
<dbReference type="STRING" id="1429043.X474_07675"/>